<dbReference type="PANTHER" id="PTHR35733:SF1">
    <property type="entry name" value="OS02G0307800 PROTEIN"/>
    <property type="match status" value="1"/>
</dbReference>
<sequence length="128" mass="13836">MDPSNSPSLYLHLSQPTMTLPLSKSPPMFSSPAPTPSPSSSFAPSIIVQSVPKNWSKRTETKKMLKDEALESLKAMTSVEVNAPPLPLQAFLGGLSAGISAIIMYKFTTTIKASLNRQTIYDKIIPNS</sequence>
<dbReference type="InterPro" id="IPR021434">
    <property type="entry name" value="DUF3082"/>
</dbReference>
<gene>
    <name evidence="3" type="ORF">LSALG_LOCUS6988</name>
</gene>
<dbReference type="Proteomes" id="UP001177003">
    <property type="component" value="Chromosome 1"/>
</dbReference>
<dbReference type="Pfam" id="PF11282">
    <property type="entry name" value="DUF3082"/>
    <property type="match status" value="1"/>
</dbReference>
<feature type="transmembrane region" description="Helical" evidence="2">
    <location>
        <begin position="86"/>
        <end position="107"/>
    </location>
</feature>
<organism evidence="3 4">
    <name type="scientific">Lactuca saligna</name>
    <name type="common">Willowleaf lettuce</name>
    <dbReference type="NCBI Taxonomy" id="75948"/>
    <lineage>
        <taxon>Eukaryota</taxon>
        <taxon>Viridiplantae</taxon>
        <taxon>Streptophyta</taxon>
        <taxon>Embryophyta</taxon>
        <taxon>Tracheophyta</taxon>
        <taxon>Spermatophyta</taxon>
        <taxon>Magnoliopsida</taxon>
        <taxon>eudicotyledons</taxon>
        <taxon>Gunneridae</taxon>
        <taxon>Pentapetalae</taxon>
        <taxon>asterids</taxon>
        <taxon>campanulids</taxon>
        <taxon>Asterales</taxon>
        <taxon>Asteraceae</taxon>
        <taxon>Cichorioideae</taxon>
        <taxon>Cichorieae</taxon>
        <taxon>Lactucinae</taxon>
        <taxon>Lactuca</taxon>
    </lineage>
</organism>
<reference evidence="3" key="1">
    <citation type="submission" date="2023-04" db="EMBL/GenBank/DDBJ databases">
        <authorList>
            <person name="Vijverberg K."/>
            <person name="Xiong W."/>
            <person name="Schranz E."/>
        </authorList>
    </citation>
    <scope>NUCLEOTIDE SEQUENCE</scope>
</reference>
<keyword evidence="4" id="KW-1185">Reference proteome</keyword>
<protein>
    <submittedName>
        <fullName evidence="3">Uncharacterized protein</fullName>
    </submittedName>
</protein>
<dbReference type="PANTHER" id="PTHR35733">
    <property type="entry name" value="OS02G0307800 PROTEIN"/>
    <property type="match status" value="1"/>
</dbReference>
<evidence type="ECO:0000313" key="4">
    <source>
        <dbReference type="Proteomes" id="UP001177003"/>
    </source>
</evidence>
<keyword evidence="2" id="KW-0472">Membrane</keyword>
<feature type="compositionally biased region" description="Low complexity" evidence="1">
    <location>
        <begin position="25"/>
        <end position="44"/>
    </location>
</feature>
<dbReference type="EMBL" id="OX465077">
    <property type="protein sequence ID" value="CAI9266431.1"/>
    <property type="molecule type" value="Genomic_DNA"/>
</dbReference>
<evidence type="ECO:0000256" key="2">
    <source>
        <dbReference type="SAM" id="Phobius"/>
    </source>
</evidence>
<feature type="region of interest" description="Disordered" evidence="1">
    <location>
        <begin position="21"/>
        <end position="44"/>
    </location>
</feature>
<keyword evidence="2" id="KW-1133">Transmembrane helix</keyword>
<name>A0AA35YBN7_LACSI</name>
<evidence type="ECO:0000313" key="3">
    <source>
        <dbReference type="EMBL" id="CAI9266431.1"/>
    </source>
</evidence>
<proteinExistence type="predicted"/>
<evidence type="ECO:0000256" key="1">
    <source>
        <dbReference type="SAM" id="MobiDB-lite"/>
    </source>
</evidence>
<accession>A0AA35YBN7</accession>
<dbReference type="GO" id="GO:0009535">
    <property type="term" value="C:chloroplast thylakoid membrane"/>
    <property type="evidence" value="ECO:0007669"/>
    <property type="project" value="TreeGrafter"/>
</dbReference>
<keyword evidence="2" id="KW-0812">Transmembrane</keyword>
<dbReference type="AlphaFoldDB" id="A0AA35YBN7"/>